<name>A6NVZ9_9FIRM</name>
<proteinExistence type="predicted"/>
<evidence type="ECO:0000256" key="1">
    <source>
        <dbReference type="SAM" id="Phobius"/>
    </source>
</evidence>
<sequence>MEMMVCSGLCGKERSEMKAKRVIFFCAVGAAIVALLAVFLPRPVSMLLSGPLDEVNHMGVLYTSEDADNRFQDADLTEEQADRARAALEGMTVWYSPDFSRFAGWIPVPNYELLLYHDEAADREEYGRLTFDQNGYLYKPGGHRYRILSGEEEILEVLQACISE</sequence>
<accession>A6NVZ9</accession>
<gene>
    <name evidence="2" type="ORF">BACCAP_02391</name>
</gene>
<dbReference type="EMBL" id="AAXG02000015">
    <property type="protein sequence ID" value="EDM99655.1"/>
    <property type="molecule type" value="Genomic_DNA"/>
</dbReference>
<keyword evidence="1" id="KW-0812">Transmembrane</keyword>
<dbReference type="STRING" id="411467.BACCAP_02391"/>
<keyword evidence="1" id="KW-1133">Transmembrane helix</keyword>
<reference evidence="2 3" key="2">
    <citation type="submission" date="2007-06" db="EMBL/GenBank/DDBJ databases">
        <title>Draft genome sequence of Pseudoflavonifractor capillosus ATCC 29799.</title>
        <authorList>
            <person name="Sudarsanam P."/>
            <person name="Ley R."/>
            <person name="Guruge J."/>
            <person name="Turnbaugh P.J."/>
            <person name="Mahowald M."/>
            <person name="Liep D."/>
            <person name="Gordon J."/>
        </authorList>
    </citation>
    <scope>NUCLEOTIDE SEQUENCE [LARGE SCALE GENOMIC DNA]</scope>
    <source>
        <strain evidence="2 3">ATCC 29799</strain>
    </source>
</reference>
<protein>
    <submittedName>
        <fullName evidence="2">Uncharacterized protein</fullName>
    </submittedName>
</protein>
<comment type="caution">
    <text evidence="2">The sequence shown here is derived from an EMBL/GenBank/DDBJ whole genome shotgun (WGS) entry which is preliminary data.</text>
</comment>
<feature type="transmembrane region" description="Helical" evidence="1">
    <location>
        <begin position="21"/>
        <end position="40"/>
    </location>
</feature>
<dbReference type="AlphaFoldDB" id="A6NVZ9"/>
<reference evidence="2 3" key="1">
    <citation type="submission" date="2007-04" db="EMBL/GenBank/DDBJ databases">
        <authorList>
            <person name="Fulton L."/>
            <person name="Clifton S."/>
            <person name="Fulton B."/>
            <person name="Xu J."/>
            <person name="Minx P."/>
            <person name="Pepin K.H."/>
            <person name="Johnson M."/>
            <person name="Thiruvilangam P."/>
            <person name="Bhonagiri V."/>
            <person name="Nash W.E."/>
            <person name="Mardis E.R."/>
            <person name="Wilson R.K."/>
        </authorList>
    </citation>
    <scope>NUCLEOTIDE SEQUENCE [LARGE SCALE GENOMIC DNA]</scope>
    <source>
        <strain evidence="2 3">ATCC 29799</strain>
    </source>
</reference>
<keyword evidence="1" id="KW-0472">Membrane</keyword>
<dbReference type="Proteomes" id="UP000003639">
    <property type="component" value="Unassembled WGS sequence"/>
</dbReference>
<evidence type="ECO:0000313" key="2">
    <source>
        <dbReference type="EMBL" id="EDM99655.1"/>
    </source>
</evidence>
<organism evidence="2 3">
    <name type="scientific">Pseudoflavonifractor capillosus ATCC 29799</name>
    <dbReference type="NCBI Taxonomy" id="411467"/>
    <lineage>
        <taxon>Bacteria</taxon>
        <taxon>Bacillati</taxon>
        <taxon>Bacillota</taxon>
        <taxon>Clostridia</taxon>
        <taxon>Eubacteriales</taxon>
        <taxon>Oscillospiraceae</taxon>
        <taxon>Pseudoflavonifractor</taxon>
    </lineage>
</organism>
<evidence type="ECO:0000313" key="3">
    <source>
        <dbReference type="Proteomes" id="UP000003639"/>
    </source>
</evidence>
<keyword evidence="3" id="KW-1185">Reference proteome</keyword>